<dbReference type="HAMAP" id="MF_01469">
    <property type="entry name" value="RNase_M5"/>
    <property type="match status" value="1"/>
</dbReference>
<keyword evidence="7 11" id="KW-0255">Endonuclease</keyword>
<dbReference type="RefSeq" id="WP_200803485.1">
    <property type="nucleotide sequence ID" value="NZ_FUXM01000019.1"/>
</dbReference>
<dbReference type="SMART" id="SM00493">
    <property type="entry name" value="TOPRIM"/>
    <property type="match status" value="1"/>
</dbReference>
<evidence type="ECO:0000256" key="10">
    <source>
        <dbReference type="ARBA" id="ARBA00022884"/>
    </source>
</evidence>
<dbReference type="NCBIfam" id="TIGR00334">
    <property type="entry name" value="5S_RNA_mat_M5"/>
    <property type="match status" value="1"/>
</dbReference>
<keyword evidence="6 11" id="KW-0699">rRNA-binding</keyword>
<dbReference type="GO" id="GO:0043822">
    <property type="term" value="F:ribonuclease M5 activity"/>
    <property type="evidence" value="ECO:0007669"/>
    <property type="project" value="UniProtKB-UniRule"/>
</dbReference>
<dbReference type="Gene3D" id="3.40.1360.10">
    <property type="match status" value="1"/>
</dbReference>
<comment type="function">
    <text evidence="11">Required for correct processing of both the 5' and 3' ends of 5S rRNA precursor. Cleaves both sides of a double-stranded region yielding mature 5S rRNA in one step.</text>
</comment>
<dbReference type="InterPro" id="IPR025156">
    <property type="entry name" value="RNase_M5_C"/>
</dbReference>
<evidence type="ECO:0000256" key="7">
    <source>
        <dbReference type="ARBA" id="ARBA00022759"/>
    </source>
</evidence>
<dbReference type="FunFam" id="3.40.1360.10:FF:000006">
    <property type="entry name" value="Ribonuclease M5"/>
    <property type="match status" value="1"/>
</dbReference>
<protein>
    <recommendedName>
        <fullName evidence="11 12">Ribonuclease M5</fullName>
        <ecNumber evidence="11 12">3.1.26.8</ecNumber>
    </recommendedName>
    <alternativeName>
        <fullName evidence="11">RNase M5</fullName>
    </alternativeName>
    <alternativeName>
        <fullName evidence="11">Ribosomal RNA terminal maturase M5</fullName>
    </alternativeName>
</protein>
<evidence type="ECO:0000313" key="15">
    <source>
        <dbReference type="Proteomes" id="UP000189933"/>
    </source>
</evidence>
<keyword evidence="5" id="KW-0479">Metal-binding</keyword>
<dbReference type="SUPFAM" id="SSF110455">
    <property type="entry name" value="Toprim domain"/>
    <property type="match status" value="1"/>
</dbReference>
<proteinExistence type="inferred from homology"/>
<dbReference type="InterPro" id="IPR004466">
    <property type="entry name" value="RNase_M5"/>
</dbReference>
<keyword evidence="2 11" id="KW-0690">Ribosome biogenesis</keyword>
<keyword evidence="8 11" id="KW-0378">Hydrolase</keyword>
<dbReference type="EMBL" id="FUXM01000019">
    <property type="protein sequence ID" value="SKA04177.1"/>
    <property type="molecule type" value="Genomic_DNA"/>
</dbReference>
<dbReference type="GO" id="GO:0019843">
    <property type="term" value="F:rRNA binding"/>
    <property type="evidence" value="ECO:0007669"/>
    <property type="project" value="UniProtKB-KW"/>
</dbReference>
<dbReference type="PANTHER" id="PTHR39156:SF1">
    <property type="entry name" value="RIBONUCLEASE M5"/>
    <property type="match status" value="1"/>
</dbReference>
<evidence type="ECO:0000256" key="4">
    <source>
        <dbReference type="ARBA" id="ARBA00022722"/>
    </source>
</evidence>
<evidence type="ECO:0000256" key="6">
    <source>
        <dbReference type="ARBA" id="ARBA00022730"/>
    </source>
</evidence>
<keyword evidence="3 11" id="KW-0698">rRNA processing</keyword>
<evidence type="ECO:0000313" key="14">
    <source>
        <dbReference type="EMBL" id="SKA04177.1"/>
    </source>
</evidence>
<dbReference type="InterPro" id="IPR034141">
    <property type="entry name" value="TOPRIM_RNase_M5-like"/>
</dbReference>
<dbReference type="InterPro" id="IPR006171">
    <property type="entry name" value="TOPRIM_dom"/>
</dbReference>
<dbReference type="Proteomes" id="UP000189933">
    <property type="component" value="Unassembled WGS sequence"/>
</dbReference>
<evidence type="ECO:0000256" key="3">
    <source>
        <dbReference type="ARBA" id="ARBA00022552"/>
    </source>
</evidence>
<evidence type="ECO:0000259" key="13">
    <source>
        <dbReference type="PROSITE" id="PS50880"/>
    </source>
</evidence>
<evidence type="ECO:0000256" key="1">
    <source>
        <dbReference type="ARBA" id="ARBA00022490"/>
    </source>
</evidence>
<keyword evidence="4 11" id="KW-0540">Nuclease</keyword>
<sequence>MKIKEIIVVEGRDDIAAVKAAVDAEVIATGGCRISKKVIERIRTAQARQGVIILTDPDAAGAAIRRRLAELVPGAKHAYLPRAAGTREGNIGVENASPEAIQAALAQVKTLVKERQETFTAEDLNLWGLAGTADAAWRREQVGDRLGIGYANAKQFLQRLNAYGISREDIEAAVQEIDEEENHENCHSGPDQGHS</sequence>
<dbReference type="PANTHER" id="PTHR39156">
    <property type="entry name" value="RIBONUCLEASE M5"/>
    <property type="match status" value="1"/>
</dbReference>
<dbReference type="EC" id="3.1.26.8" evidence="11 12"/>
<keyword evidence="15" id="KW-1185">Reference proteome</keyword>
<comment type="subcellular location">
    <subcellularLocation>
        <location evidence="11">Cytoplasm</location>
    </subcellularLocation>
</comment>
<dbReference type="Pfam" id="PF01751">
    <property type="entry name" value="Toprim"/>
    <property type="match status" value="1"/>
</dbReference>
<dbReference type="GO" id="GO:0006364">
    <property type="term" value="P:rRNA processing"/>
    <property type="evidence" value="ECO:0007669"/>
    <property type="project" value="UniProtKB-UniRule"/>
</dbReference>
<keyword evidence="9" id="KW-0460">Magnesium</keyword>
<dbReference type="CDD" id="cd01027">
    <property type="entry name" value="TOPRIM_RNase_M5_like"/>
    <property type="match status" value="1"/>
</dbReference>
<evidence type="ECO:0000256" key="2">
    <source>
        <dbReference type="ARBA" id="ARBA00022517"/>
    </source>
</evidence>
<dbReference type="GO" id="GO:0005737">
    <property type="term" value="C:cytoplasm"/>
    <property type="evidence" value="ECO:0007669"/>
    <property type="project" value="UniProtKB-SubCell"/>
</dbReference>
<keyword evidence="1 11" id="KW-0963">Cytoplasm</keyword>
<reference evidence="15" key="1">
    <citation type="submission" date="2017-02" db="EMBL/GenBank/DDBJ databases">
        <authorList>
            <person name="Varghese N."/>
            <person name="Submissions S."/>
        </authorList>
    </citation>
    <scope>NUCLEOTIDE SEQUENCE [LARGE SCALE GENOMIC DNA]</scope>
    <source>
        <strain evidence="15">DSM 16521</strain>
    </source>
</reference>
<evidence type="ECO:0000256" key="8">
    <source>
        <dbReference type="ARBA" id="ARBA00022801"/>
    </source>
</evidence>
<organism evidence="14 15">
    <name type="scientific">Carboxydocella sporoproducens DSM 16521</name>
    <dbReference type="NCBI Taxonomy" id="1121270"/>
    <lineage>
        <taxon>Bacteria</taxon>
        <taxon>Bacillati</taxon>
        <taxon>Bacillota</taxon>
        <taxon>Clostridia</taxon>
        <taxon>Eubacteriales</taxon>
        <taxon>Clostridiales Family XVI. Incertae Sedis</taxon>
        <taxon>Carboxydocella</taxon>
    </lineage>
</organism>
<dbReference type="AlphaFoldDB" id="A0A1T4QKL8"/>
<keyword evidence="10 11" id="KW-0694">RNA-binding</keyword>
<evidence type="ECO:0000256" key="11">
    <source>
        <dbReference type="HAMAP-Rule" id="MF_01469"/>
    </source>
</evidence>
<evidence type="ECO:0000256" key="9">
    <source>
        <dbReference type="ARBA" id="ARBA00022842"/>
    </source>
</evidence>
<name>A0A1T4QKL8_9FIRM</name>
<dbReference type="GO" id="GO:0046872">
    <property type="term" value="F:metal ion binding"/>
    <property type="evidence" value="ECO:0007669"/>
    <property type="project" value="UniProtKB-KW"/>
</dbReference>
<dbReference type="PROSITE" id="PS50880">
    <property type="entry name" value="TOPRIM"/>
    <property type="match status" value="1"/>
</dbReference>
<comment type="similarity">
    <text evidence="11">Belongs to the ribonuclease M5 family.</text>
</comment>
<feature type="domain" description="Toprim" evidence="13">
    <location>
        <begin position="4"/>
        <end position="87"/>
    </location>
</feature>
<evidence type="ECO:0000256" key="5">
    <source>
        <dbReference type="ARBA" id="ARBA00022723"/>
    </source>
</evidence>
<comment type="catalytic activity">
    <reaction evidence="11">
        <text>Endonucleolytic cleavage of RNA, removing 21 and 42 nucleotides, respectively, from the 5'- and 3'-termini of a 5S-rRNA precursor.</text>
        <dbReference type="EC" id="3.1.26.8"/>
    </reaction>
</comment>
<gene>
    <name evidence="11" type="primary">rnmV</name>
    <name evidence="14" type="ORF">SAMN02745885_01703</name>
</gene>
<accession>A0A1T4QKL8</accession>
<dbReference type="Pfam" id="PF13331">
    <property type="entry name" value="DUF4093"/>
    <property type="match status" value="1"/>
</dbReference>
<evidence type="ECO:0000256" key="12">
    <source>
        <dbReference type="NCBIfam" id="TIGR00334"/>
    </source>
</evidence>